<protein>
    <recommendedName>
        <fullName evidence="4">Membrane-associated oxidoreductase</fullName>
    </recommendedName>
</protein>
<proteinExistence type="predicted"/>
<feature type="compositionally biased region" description="Low complexity" evidence="1">
    <location>
        <begin position="665"/>
        <end position="683"/>
    </location>
</feature>
<accession>A0AAU7GC93</accession>
<feature type="region of interest" description="Disordered" evidence="1">
    <location>
        <begin position="497"/>
        <end position="518"/>
    </location>
</feature>
<gene>
    <name evidence="3" type="ORF">AAME72_01160</name>
</gene>
<name>A0AAU7GC93_9MICO</name>
<feature type="region of interest" description="Disordered" evidence="1">
    <location>
        <begin position="228"/>
        <end position="247"/>
    </location>
</feature>
<feature type="compositionally biased region" description="Basic residues" evidence="1">
    <location>
        <begin position="232"/>
        <end position="247"/>
    </location>
</feature>
<feature type="region of interest" description="Disordered" evidence="1">
    <location>
        <begin position="664"/>
        <end position="690"/>
    </location>
</feature>
<evidence type="ECO:0008006" key="4">
    <source>
        <dbReference type="Google" id="ProtNLM"/>
    </source>
</evidence>
<evidence type="ECO:0000313" key="3">
    <source>
        <dbReference type="EMBL" id="XBM48480.1"/>
    </source>
</evidence>
<evidence type="ECO:0000256" key="1">
    <source>
        <dbReference type="SAM" id="MobiDB-lite"/>
    </source>
</evidence>
<dbReference type="EMBL" id="CP157390">
    <property type="protein sequence ID" value="XBM48480.1"/>
    <property type="molecule type" value="Genomic_DNA"/>
</dbReference>
<feature type="transmembrane region" description="Helical" evidence="2">
    <location>
        <begin position="625"/>
        <end position="648"/>
    </location>
</feature>
<feature type="region of interest" description="Disordered" evidence="1">
    <location>
        <begin position="542"/>
        <end position="563"/>
    </location>
</feature>
<keyword evidence="2" id="KW-1133">Transmembrane helix</keyword>
<dbReference type="AlphaFoldDB" id="A0AAU7GC93"/>
<reference evidence="3" key="1">
    <citation type="submission" date="2024-05" db="EMBL/GenBank/DDBJ databases">
        <title>The Natural Products Discovery Center: Release of the First 8490 Sequenced Strains for Exploring Actinobacteria Biosynthetic Diversity.</title>
        <authorList>
            <person name="Kalkreuter E."/>
            <person name="Kautsar S.A."/>
            <person name="Yang D."/>
            <person name="Bader C.D."/>
            <person name="Teijaro C.N."/>
            <person name="Fluegel L."/>
            <person name="Davis C.M."/>
            <person name="Simpson J.R."/>
            <person name="Lauterbach L."/>
            <person name="Steele A.D."/>
            <person name="Gui C."/>
            <person name="Meng S."/>
            <person name="Li G."/>
            <person name="Viehrig K."/>
            <person name="Ye F."/>
            <person name="Su P."/>
            <person name="Kiefer A.F."/>
            <person name="Nichols A."/>
            <person name="Cepeda A.J."/>
            <person name="Yan W."/>
            <person name="Fan B."/>
            <person name="Jiang Y."/>
            <person name="Adhikari A."/>
            <person name="Zheng C.-J."/>
            <person name="Schuster L."/>
            <person name="Cowan T.M."/>
            <person name="Smanski M.J."/>
            <person name="Chevrette M.G."/>
            <person name="de Carvalho L.P.S."/>
            <person name="Shen B."/>
        </authorList>
    </citation>
    <scope>NUCLEOTIDE SEQUENCE</scope>
    <source>
        <strain evidence="3">NPDC080035</strain>
    </source>
</reference>
<organism evidence="3">
    <name type="scientific">Leifsonia sp. NPDC080035</name>
    <dbReference type="NCBI Taxonomy" id="3143936"/>
    <lineage>
        <taxon>Bacteria</taxon>
        <taxon>Bacillati</taxon>
        <taxon>Actinomycetota</taxon>
        <taxon>Actinomycetes</taxon>
        <taxon>Micrococcales</taxon>
        <taxon>Microbacteriaceae</taxon>
        <taxon>Leifsonia</taxon>
    </lineage>
</organism>
<dbReference type="RefSeq" id="WP_348788430.1">
    <property type="nucleotide sequence ID" value="NZ_CP157390.1"/>
</dbReference>
<feature type="compositionally biased region" description="Basic and acidic residues" evidence="1">
    <location>
        <begin position="552"/>
        <end position="562"/>
    </location>
</feature>
<feature type="transmembrane region" description="Helical" evidence="2">
    <location>
        <begin position="728"/>
        <end position="756"/>
    </location>
</feature>
<sequence>MTEIRDAVDAAIAGTLTDAGWAQLLREGIASGQELDFMPRARDYRVISRLIRLGHVPAVSVAAPVVREALLNHAAHDPNGLLVRGLRIVGELDLDFATLGFPVRMTGVRIEGDLGMTSLRAGDVEFAGSWMRNVRLSHARVENDLSLVDSVVDGSIDATVASFGALNLGGVRVSSLENAAKALVIELADVAGDLQLGDADIRGAVSAIGVDVRGSFLLDDARLGMPVPVTRGRGRRPSAAPRPRRPRNPAECMLCLDSARIGGVLDLSGVVSGASILARGVTVGGQAKFSRLQIRSFGAAPSVLSLDGTTVVHDVFLDRIVAPQVSMTGGSIGSDLSLREARLTHVDSVSARFDETTVGEWLILDGSTMAARFQLRGAAVGAQLSAVPSGAHVTRIEQIDLSRSTIGGDVTLAAEIPQGLIANRTDMRSVFHLNRAVRIGPPAAAASPAGAVVIARNATIHRLQLGLDIPLDGPLDLSGARIDVLDVGELTDENTPVGAHADGAGEADPATRLPSIRPTGTIEIGSVSGFLNDGWRHAAAWLDGRPAPKPAPESRRTDDARAQRRGRTFGIQPWMALAAVFENSGRESEARRLKFEATDRLFRHRSNWFSSAVWRRITKITIGHGYYSQLALVWLAGLWLATTILIAVNPAAFSPTDREAAMEQPTAVSTVVPDPVPPDESVATLTTGSSDPAPTAYPAFSAPLYAVDVVVSPVGTGQSAAWWVSGDLWLSALITLIKLTAWSLLGLFVTGVSGILSKR</sequence>
<keyword evidence="2" id="KW-0472">Membrane</keyword>
<keyword evidence="2" id="KW-0812">Transmembrane</keyword>
<evidence type="ECO:0000256" key="2">
    <source>
        <dbReference type="SAM" id="Phobius"/>
    </source>
</evidence>